<dbReference type="GO" id="GO:0005634">
    <property type="term" value="C:nucleus"/>
    <property type="evidence" value="ECO:0007669"/>
    <property type="project" value="TreeGrafter"/>
</dbReference>
<dbReference type="SUPFAM" id="SSF52540">
    <property type="entry name" value="P-loop containing nucleoside triphosphate hydrolases"/>
    <property type="match status" value="1"/>
</dbReference>
<dbReference type="GO" id="GO:0016887">
    <property type="term" value="F:ATP hydrolysis activity"/>
    <property type="evidence" value="ECO:0007669"/>
    <property type="project" value="InterPro"/>
</dbReference>
<evidence type="ECO:0000256" key="2">
    <source>
        <dbReference type="ARBA" id="ARBA00022840"/>
    </source>
</evidence>
<gene>
    <name evidence="4" type="ORF">HaLaN_16382</name>
</gene>
<dbReference type="GO" id="GO:0000055">
    <property type="term" value="P:ribosomal large subunit export from nucleus"/>
    <property type="evidence" value="ECO:0007669"/>
    <property type="project" value="TreeGrafter"/>
</dbReference>
<organism evidence="4 5">
    <name type="scientific">Haematococcus lacustris</name>
    <name type="common">Green alga</name>
    <name type="synonym">Haematococcus pluvialis</name>
    <dbReference type="NCBI Taxonomy" id="44745"/>
    <lineage>
        <taxon>Eukaryota</taxon>
        <taxon>Viridiplantae</taxon>
        <taxon>Chlorophyta</taxon>
        <taxon>core chlorophytes</taxon>
        <taxon>Chlorophyceae</taxon>
        <taxon>CS clade</taxon>
        <taxon>Chlamydomonadales</taxon>
        <taxon>Haematococcaceae</taxon>
        <taxon>Haematococcus</taxon>
    </lineage>
</organism>
<protein>
    <recommendedName>
        <fullName evidence="3">ATPase dynein-related AAA domain-containing protein</fullName>
    </recommendedName>
</protein>
<evidence type="ECO:0000313" key="5">
    <source>
        <dbReference type="Proteomes" id="UP000485058"/>
    </source>
</evidence>
<dbReference type="EMBL" id="BLLF01001463">
    <property type="protein sequence ID" value="GFH19436.1"/>
    <property type="molecule type" value="Genomic_DNA"/>
</dbReference>
<dbReference type="Gene3D" id="3.40.50.300">
    <property type="entry name" value="P-loop containing nucleotide triphosphate hydrolases"/>
    <property type="match status" value="1"/>
</dbReference>
<keyword evidence="2" id="KW-0067">ATP-binding</keyword>
<name>A0A699ZKC2_HAELA</name>
<dbReference type="Pfam" id="PF07728">
    <property type="entry name" value="AAA_5"/>
    <property type="match status" value="1"/>
</dbReference>
<dbReference type="AlphaFoldDB" id="A0A699ZKC2"/>
<dbReference type="InterPro" id="IPR027417">
    <property type="entry name" value="P-loop_NTPase"/>
</dbReference>
<evidence type="ECO:0000313" key="4">
    <source>
        <dbReference type="EMBL" id="GFH19436.1"/>
    </source>
</evidence>
<dbReference type="GO" id="GO:0030687">
    <property type="term" value="C:preribosome, large subunit precursor"/>
    <property type="evidence" value="ECO:0007669"/>
    <property type="project" value="TreeGrafter"/>
</dbReference>
<dbReference type="PANTHER" id="PTHR48103">
    <property type="entry name" value="MIDASIN-RELATED"/>
    <property type="match status" value="1"/>
</dbReference>
<dbReference type="GO" id="GO:0005524">
    <property type="term" value="F:ATP binding"/>
    <property type="evidence" value="ECO:0007669"/>
    <property type="project" value="UniProtKB-KW"/>
</dbReference>
<accession>A0A699ZKC2</accession>
<feature type="domain" description="ATPase dynein-related AAA" evidence="3">
    <location>
        <begin position="33"/>
        <end position="80"/>
    </location>
</feature>
<dbReference type="Proteomes" id="UP000485058">
    <property type="component" value="Unassembled WGS sequence"/>
</dbReference>
<comment type="caution">
    <text evidence="4">The sequence shown here is derived from an EMBL/GenBank/DDBJ whole genome shotgun (WGS) entry which is preliminary data.</text>
</comment>
<reference evidence="4 5" key="1">
    <citation type="submission" date="2020-02" db="EMBL/GenBank/DDBJ databases">
        <title>Draft genome sequence of Haematococcus lacustris strain NIES-144.</title>
        <authorList>
            <person name="Morimoto D."/>
            <person name="Nakagawa S."/>
            <person name="Yoshida T."/>
            <person name="Sawayama S."/>
        </authorList>
    </citation>
    <scope>NUCLEOTIDE SEQUENCE [LARGE SCALE GENOMIC DNA]</scope>
    <source>
        <strain evidence="4 5">NIES-144</strain>
    </source>
</reference>
<proteinExistence type="predicted"/>
<dbReference type="PANTHER" id="PTHR48103:SF2">
    <property type="entry name" value="MIDASIN"/>
    <property type="match status" value="1"/>
</dbReference>
<dbReference type="InterPro" id="IPR011704">
    <property type="entry name" value="ATPase_dyneun-rel_AAA"/>
</dbReference>
<evidence type="ECO:0000259" key="3">
    <source>
        <dbReference type="Pfam" id="PF07728"/>
    </source>
</evidence>
<evidence type="ECO:0000256" key="1">
    <source>
        <dbReference type="ARBA" id="ARBA00022741"/>
    </source>
</evidence>
<keyword evidence="1" id="KW-0547">Nucleotide-binding</keyword>
<keyword evidence="5" id="KW-1185">Reference proteome</keyword>
<dbReference type="GO" id="GO:0000027">
    <property type="term" value="P:ribosomal large subunit assembly"/>
    <property type="evidence" value="ECO:0007669"/>
    <property type="project" value="TreeGrafter"/>
</dbReference>
<sequence>MLATGFASRLRERQQDLAALHCLLADESSRAVGGRFEWVDGCLTRAIEQGGWVLLDNANLCNPTVLDRLNPLLEPGGSLFLAEAGSVGGVSRVVAPHPEFRLLLALDPRHGEAYLGTLLLPPREQAAAAAAFEDQGSSSAWTLSQRLRLRLPAALPALLL</sequence>